<name>A0A1V4A812_9ACTN</name>
<dbReference type="AlphaFoldDB" id="A0A1V4A812"/>
<comment type="caution">
    <text evidence="3">The sequence shown here is derived from an EMBL/GenBank/DDBJ whole genome shotgun (WGS) entry which is preliminary data.</text>
</comment>
<feature type="signal peptide" evidence="2">
    <location>
        <begin position="1"/>
        <end position="32"/>
    </location>
</feature>
<feature type="chain" id="PRO_5010731446" description="Secreted protein" evidence="2">
    <location>
        <begin position="33"/>
        <end position="351"/>
    </location>
</feature>
<evidence type="ECO:0000313" key="3">
    <source>
        <dbReference type="EMBL" id="OON78467.1"/>
    </source>
</evidence>
<reference evidence="3 4" key="1">
    <citation type="submission" date="2017-02" db="EMBL/GenBank/DDBJ databases">
        <title>Draft Genome Sequence of Streptomyces tsukubaensis F601, a Producer of the immunosuppressant tacrolimus FK506.</title>
        <authorList>
            <person name="Zong G."/>
            <person name="Zhong C."/>
            <person name="Fu J."/>
            <person name="Qin R."/>
            <person name="Cao G."/>
        </authorList>
    </citation>
    <scope>NUCLEOTIDE SEQUENCE [LARGE SCALE GENOMIC DNA]</scope>
    <source>
        <strain evidence="3 4">F601</strain>
    </source>
</reference>
<keyword evidence="2" id="KW-0732">Signal</keyword>
<dbReference type="RefSeq" id="WP_077968971.1">
    <property type="nucleotide sequence ID" value="NZ_CP045178.1"/>
</dbReference>
<organism evidence="3 4">
    <name type="scientific">Streptomyces tsukubensis</name>
    <dbReference type="NCBI Taxonomy" id="83656"/>
    <lineage>
        <taxon>Bacteria</taxon>
        <taxon>Bacillati</taxon>
        <taxon>Actinomycetota</taxon>
        <taxon>Actinomycetes</taxon>
        <taxon>Kitasatosporales</taxon>
        <taxon>Streptomycetaceae</taxon>
        <taxon>Streptomyces</taxon>
    </lineage>
</organism>
<dbReference type="STRING" id="83656.B1H18_17025"/>
<evidence type="ECO:0000313" key="4">
    <source>
        <dbReference type="Proteomes" id="UP000190539"/>
    </source>
</evidence>
<accession>A0A1V4A812</accession>
<sequence length="351" mass="36804">MPAVKLSSGKAAAVVGVITALSVLLAAGPASAGRGRGNGPAAGIKQPAGKAEGSSKSDGTLAAGVKGIVFDRSNNGGGSSAGAPAPVGNWSPPPCWYAPKYTPQQLKDEMEPIWAVDSTSPEWDEQQRKKYVKGGEYKDFNMKKTGDGFFWDSYTAEGFPPGWDACDKEPFWVDKGDPPPADAPQAVTPEILAQLAYAEIRVPGTEVDLAPDGTTKVNLATWAWLDKGTFKPVSVTASVPEIGLSATTTAEPTSLHIDPGTADATALPGSGECPIVNGRIGEPWAKGKADQTPPCGVTYRRSSDGGTYPLKATVTWKIHWSTDDGVEHPLPDGEFGTTRNVTVQEIQSVNR</sequence>
<dbReference type="OrthoDB" id="4072449at2"/>
<feature type="region of interest" description="Disordered" evidence="1">
    <location>
        <begin position="30"/>
        <end position="58"/>
    </location>
</feature>
<gene>
    <name evidence="3" type="ORF">B1H18_17025</name>
</gene>
<keyword evidence="4" id="KW-1185">Reference proteome</keyword>
<evidence type="ECO:0000256" key="1">
    <source>
        <dbReference type="SAM" id="MobiDB-lite"/>
    </source>
</evidence>
<dbReference type="EMBL" id="MVFC01000012">
    <property type="protein sequence ID" value="OON78467.1"/>
    <property type="molecule type" value="Genomic_DNA"/>
</dbReference>
<evidence type="ECO:0008006" key="5">
    <source>
        <dbReference type="Google" id="ProtNLM"/>
    </source>
</evidence>
<dbReference type="Proteomes" id="UP000190539">
    <property type="component" value="Unassembled WGS sequence"/>
</dbReference>
<protein>
    <recommendedName>
        <fullName evidence="5">Secreted protein</fullName>
    </recommendedName>
</protein>
<evidence type="ECO:0000256" key="2">
    <source>
        <dbReference type="SAM" id="SignalP"/>
    </source>
</evidence>
<proteinExistence type="predicted"/>